<dbReference type="Gene3D" id="3.40.50.300">
    <property type="entry name" value="P-loop containing nucleotide triphosphate hydrolases"/>
    <property type="match status" value="1"/>
</dbReference>
<dbReference type="Pfam" id="PF07931">
    <property type="entry name" value="CPT"/>
    <property type="match status" value="1"/>
</dbReference>
<organism evidence="1 2">
    <name type="scientific">Litorisediminicola beolgyonensis</name>
    <dbReference type="NCBI Taxonomy" id="1173614"/>
    <lineage>
        <taxon>Bacteria</taxon>
        <taxon>Pseudomonadati</taxon>
        <taxon>Pseudomonadota</taxon>
        <taxon>Alphaproteobacteria</taxon>
        <taxon>Rhodobacterales</taxon>
        <taxon>Paracoccaceae</taxon>
        <taxon>Litorisediminicola</taxon>
    </lineage>
</organism>
<keyword evidence="2" id="KW-1185">Reference proteome</keyword>
<proteinExistence type="predicted"/>
<reference evidence="2" key="1">
    <citation type="journal article" date="2019" name="Int. J. Syst. Evol. Microbiol.">
        <title>The Global Catalogue of Microorganisms (GCM) 10K type strain sequencing project: providing services to taxonomists for standard genome sequencing and annotation.</title>
        <authorList>
            <consortium name="The Broad Institute Genomics Platform"/>
            <consortium name="The Broad Institute Genome Sequencing Center for Infectious Disease"/>
            <person name="Wu L."/>
            <person name="Ma J."/>
        </authorList>
    </citation>
    <scope>NUCLEOTIDE SEQUENCE [LARGE SCALE GENOMIC DNA]</scope>
    <source>
        <strain evidence="2">CCUG 62953</strain>
    </source>
</reference>
<gene>
    <name evidence="1" type="ORF">ACFQ4E_19620</name>
</gene>
<sequence>MSRIVLLHGPSSSGKSTLARAVLEASDTPFLRLSIDTLRDGGALFPASRSLWAEHRPKVFDGLHHAIAAFADAGNDLIVEHIFDSPGWHGELAALLKAHRVVFVGLLTAPDVLAAREVARGDRQPGSALADSAHVHLGRRYDLELDGVAPPQVNAAEVLAALSRMGKGESRFFDAPPDR</sequence>
<dbReference type="PIRSF" id="PIRSF007531">
    <property type="entry name" value="CPT"/>
    <property type="match status" value="1"/>
</dbReference>
<dbReference type="EMBL" id="JBHTMU010000060">
    <property type="protein sequence ID" value="MFD1344649.1"/>
    <property type="molecule type" value="Genomic_DNA"/>
</dbReference>
<name>A0ABW3ZNL6_9RHOB</name>
<dbReference type="SUPFAM" id="SSF52540">
    <property type="entry name" value="P-loop containing nucleoside triphosphate hydrolases"/>
    <property type="match status" value="1"/>
</dbReference>
<dbReference type="InterPro" id="IPR012853">
    <property type="entry name" value="CPT"/>
</dbReference>
<accession>A0ABW3ZNL6</accession>
<evidence type="ECO:0000313" key="2">
    <source>
        <dbReference type="Proteomes" id="UP001597135"/>
    </source>
</evidence>
<dbReference type="RefSeq" id="WP_386806225.1">
    <property type="nucleotide sequence ID" value="NZ_JBHTMU010000060.1"/>
</dbReference>
<dbReference type="Proteomes" id="UP001597135">
    <property type="component" value="Unassembled WGS sequence"/>
</dbReference>
<evidence type="ECO:0000313" key="1">
    <source>
        <dbReference type="EMBL" id="MFD1344649.1"/>
    </source>
</evidence>
<comment type="caution">
    <text evidence="1">The sequence shown here is derived from an EMBL/GenBank/DDBJ whole genome shotgun (WGS) entry which is preliminary data.</text>
</comment>
<dbReference type="InterPro" id="IPR027417">
    <property type="entry name" value="P-loop_NTPase"/>
</dbReference>
<protein>
    <submittedName>
        <fullName evidence="1">Chloramphenicol phosphotransferase CPT family protein</fullName>
    </submittedName>
</protein>